<keyword evidence="1" id="KW-0472">Membrane</keyword>
<evidence type="ECO:0000256" key="1">
    <source>
        <dbReference type="SAM" id="Phobius"/>
    </source>
</evidence>
<dbReference type="Proteomes" id="UP000023152">
    <property type="component" value="Unassembled WGS sequence"/>
</dbReference>
<keyword evidence="3" id="KW-1185">Reference proteome</keyword>
<evidence type="ECO:0000313" key="3">
    <source>
        <dbReference type="Proteomes" id="UP000023152"/>
    </source>
</evidence>
<reference evidence="2 3" key="1">
    <citation type="journal article" date="2013" name="Curr. Biol.">
        <title>The Genome of the Foraminiferan Reticulomyxa filosa.</title>
        <authorList>
            <person name="Glockner G."/>
            <person name="Hulsmann N."/>
            <person name="Schleicher M."/>
            <person name="Noegel A.A."/>
            <person name="Eichinger L."/>
            <person name="Gallinger C."/>
            <person name="Pawlowski J."/>
            <person name="Sierra R."/>
            <person name="Euteneuer U."/>
            <person name="Pillet L."/>
            <person name="Moustafa A."/>
            <person name="Platzer M."/>
            <person name="Groth M."/>
            <person name="Szafranski K."/>
            <person name="Schliwa M."/>
        </authorList>
    </citation>
    <scope>NUCLEOTIDE SEQUENCE [LARGE SCALE GENOMIC DNA]</scope>
</reference>
<dbReference type="EMBL" id="ASPP01013169">
    <property type="protein sequence ID" value="ETO19910.1"/>
    <property type="molecule type" value="Genomic_DNA"/>
</dbReference>
<feature type="transmembrane region" description="Helical" evidence="1">
    <location>
        <begin position="51"/>
        <end position="73"/>
    </location>
</feature>
<name>X6N0X9_RETFI</name>
<keyword evidence="1" id="KW-1133">Transmembrane helix</keyword>
<gene>
    <name evidence="2" type="ORF">RFI_17310</name>
</gene>
<dbReference type="AlphaFoldDB" id="X6N0X9"/>
<comment type="caution">
    <text evidence="2">The sequence shown here is derived from an EMBL/GenBank/DDBJ whole genome shotgun (WGS) entry which is preliminary data.</text>
</comment>
<keyword evidence="1" id="KW-0812">Transmembrane</keyword>
<evidence type="ECO:0000313" key="2">
    <source>
        <dbReference type="EMBL" id="ETO19910.1"/>
    </source>
</evidence>
<feature type="transmembrane region" description="Helical" evidence="1">
    <location>
        <begin position="21"/>
        <end position="39"/>
    </location>
</feature>
<protein>
    <submittedName>
        <fullName evidence="2">Uncharacterized protein</fullName>
    </submittedName>
</protein>
<accession>X6N0X9</accession>
<organism evidence="2 3">
    <name type="scientific">Reticulomyxa filosa</name>
    <dbReference type="NCBI Taxonomy" id="46433"/>
    <lineage>
        <taxon>Eukaryota</taxon>
        <taxon>Sar</taxon>
        <taxon>Rhizaria</taxon>
        <taxon>Retaria</taxon>
        <taxon>Foraminifera</taxon>
        <taxon>Monothalamids</taxon>
        <taxon>Reticulomyxidae</taxon>
        <taxon>Reticulomyxa</taxon>
    </lineage>
</organism>
<proteinExistence type="predicted"/>
<sequence>MPFVQSLKNLVLSFVQSLKTSILLNVVAFFDLVFVWLWMVSIALRPTIVSIIHMALFSIYVLVGGTIITEGKFNEQAKKKKKIIAQQDQNTRLAAPHHRVQSSSIAASIFTKYLKITQTDVTTVEWVHYYYYYYPSFS</sequence>